<proteinExistence type="predicted"/>
<comment type="caution">
    <text evidence="1">The sequence shown here is derived from an EMBL/GenBank/DDBJ whole genome shotgun (WGS) entry which is preliminary data.</text>
</comment>
<name>A0ACC2WJX9_9TREE</name>
<keyword evidence="2" id="KW-1185">Reference proteome</keyword>
<organism evidence="1 2">
    <name type="scientific">Naganishia cerealis</name>
    <dbReference type="NCBI Taxonomy" id="610337"/>
    <lineage>
        <taxon>Eukaryota</taxon>
        <taxon>Fungi</taxon>
        <taxon>Dikarya</taxon>
        <taxon>Basidiomycota</taxon>
        <taxon>Agaricomycotina</taxon>
        <taxon>Tremellomycetes</taxon>
        <taxon>Filobasidiales</taxon>
        <taxon>Filobasidiaceae</taxon>
        <taxon>Naganishia</taxon>
    </lineage>
</organism>
<evidence type="ECO:0000313" key="2">
    <source>
        <dbReference type="Proteomes" id="UP001241377"/>
    </source>
</evidence>
<dbReference type="EMBL" id="JASBWR010000006">
    <property type="protein sequence ID" value="KAJ9112045.1"/>
    <property type="molecule type" value="Genomic_DNA"/>
</dbReference>
<evidence type="ECO:0000313" key="1">
    <source>
        <dbReference type="EMBL" id="KAJ9112045.1"/>
    </source>
</evidence>
<sequence>MSLHTPSGPKGLSRSDTNFPSTVAASPEIFGVSDTINQGTNRETQLFAHGSYTSEVQEICLSQISILLLSGTSESIPSRFDQIQFILANSRESLYRDYIQKLITLASIGSGDSKSSTVKSFLRLEFEKVAQTLGNLDQFLDATKQAFRALYKDTSDPSESILLFIEDHVSDPILKFILIASILPDLSAAKSYIAASQSAVFHCLGHKDPSKFNYTRLFDFCLNCPAYPLSAKLLLLQSLDSVKSLAFVEKFKKDLQNMSFRDILFDSDALILFPDKFLSSILSLKHEDLDENIALILAEVLIPGSQNVGSSRSSHSALTASSVPESNAKGAQLQTCFKKVEVDGNLKINWYQVFSHVYEKLYEASKRDIQPSLASITEICAALDFEYGVLDIFLSYEWWFGTTLVAHLHAMHPLNHSLSIETQGSYNLLQLKNLALCFPQTGQAPNVNFPNHIVKFVSVAKLLVLAMAKISSQFAGNNVSEVFGAVRQAFEYSTTNNAAYLLVACFLTVDKSEFHIRLIGSLFTQLMDQEGADQASLASLIARLAEIDKAMLVKHIAEYYTERQLAETVPKILTLTSAGSMTDEIIADLFKVSIKVGLVFTFDGAGFGVNFKNVIEQQLQKEGQKKLIYQLMLEILELRSAQDYEWQQQQQAHGGAAQPQLADRKMLTLPLVFYVLEKLKASNGLIDAERLKNLQLLLLTTYPRLINFGCGHDAAILANSERYSTFPSDVEQEMKSYYSKMYNKEMEIRDIVDMLVRMRLSDNPHDQDIFACMIHSLLDEYRFFSEYPLTALASTSLLFGALLQKDLIQGTTLTVALNFIWESCNQPQDSHLFKFAVQALYNFKSRLHEYPIYCKHLLECQPLAGHAKIYAIVRDAANGIPCTDGSTQDAKGTDGTSSPSVRAPMLRYQSLNIHDDRITDAASQPPEQVRDQLLFFVNNLTSENLAKKLPDVKSALEERYFLWFARYLVVDRAKSEPNNHELYGTFISAFDNSDFTDIVLGVTLSEVERMLSSSKDSSNDRTHLKNMGSWIGRLTLANDKPLRRDQVALKFLLVEGFDFNTLALVIPFVCKILDQAQYSVILRPPNPWILGVIKVLVELYSCADLKLNLKFEIEVLLNSFGMKIGDIEPSTLVRSHNPDPAALAEIFGRRMGATGLSKDLARMSLESKKLEQQQLRQHIMAQNDLSKVMPPSTSGPPPGPTSNSVGAPIGGAPSAPPSGQLDTSFSNLVGNTIFTQSPNLRRAFQASLSRSVRECAVPILSRVSEAVLTTTEALATKDFATEGDPTIFRKSYQTLAQQLCHSMVVCSGRKILSETIEATMLQLLGNQATASDFPINELAVAIQSNVHFCVEIVDKIAAGNISELIDERMQRFVIQREQRNPQEPYREEGSSDYALNLPHPLGLRREGLAPGQLKIYESFGNNGPNLRPEELRQSQPIGDVRAMPDGSDIPSVAPGAGVGSGIQAMGPTPTSSSTAPVGPMEEFPLEQLFVAITQSCERAIELLSDAKETRLSELSPEHPIMVALAQALTLAQSNALKNPELLLKVAQYAVNCLFTQAHENPMSNEIYVVILDKLCEYSPSTAKDVTWWLVHSSDQRKFNIPVIYSLLKVQLVLASKLDTSIGKLLAESSNPMAVKFAANLLLNVFGSSEARPIAMRSDFGFTLEALNNYKGDPKDALAEQKEALLARDNLFSLLNQTTAPTQFGDHDAYHQMGYLFAEWIALLSHGPPSEPLQDKFIKGLLDAEILSNPKLFKTFFKAATEISVTAFATEHEVRTRTQRESYLAVDSLAMLIVRIVLSFDKNHSEEAMDYLKNILSVVTTMLTIDHENFQNNWNERAYFKIFSSILCMWNDASILDSTATAHLDEEFYTFIGDIFNSLQPLIYPGFTFAWISLIAHRMFLPRVITLPNRSGYPTMVRLLQNLLKFDRICGNSDNDSYDIVNVIFKAINRIFTGLAHDYPEFLVECHFQLVTAIPSRYIQLRNIVVSATPKKIPVIDPFTQGLKVERLPEIKEPPIVYFNPGDDLAKVGLRKPVDNFLRIPAPSLIRTMYNSVKLLQPKEDRDFGFDIIHYNTKLINALVLHIGISAVSERTSSSQRGGFNVKSTHVSLLVDLMNHGLLEFKFHLINAIANQLRYPNSHTHWFVGIILHFFSSTTIWTQPGSKAVVQEIITRVLLERHIVNKPHPWGLTIVFTELVKNGDYGFFELPFVRTAEPELRVVFAALARNVKGTPVE</sequence>
<accession>A0ACC2WJX9</accession>
<gene>
    <name evidence="1" type="ORF">QFC19_000968</name>
</gene>
<protein>
    <submittedName>
        <fullName evidence="1">Uncharacterized protein</fullName>
    </submittedName>
</protein>
<reference evidence="1" key="1">
    <citation type="submission" date="2023-04" db="EMBL/GenBank/DDBJ databases">
        <title>Draft Genome sequencing of Naganishia species isolated from polar environments using Oxford Nanopore Technology.</title>
        <authorList>
            <person name="Leo P."/>
            <person name="Venkateswaran K."/>
        </authorList>
    </citation>
    <scope>NUCLEOTIDE SEQUENCE</scope>
    <source>
        <strain evidence="1">MNA-CCFEE 5261</strain>
    </source>
</reference>
<dbReference type="Proteomes" id="UP001241377">
    <property type="component" value="Unassembled WGS sequence"/>
</dbReference>